<reference evidence="1 2" key="1">
    <citation type="submission" date="2015-09" db="EMBL/GenBank/DDBJ databases">
        <authorList>
            <person name="Jackson K.R."/>
            <person name="Lunt B.L."/>
            <person name="Fisher J.N.B."/>
            <person name="Gardner A.V."/>
            <person name="Bailey M.E."/>
            <person name="Deus L.M."/>
            <person name="Earl A.S."/>
            <person name="Gibby P.D."/>
            <person name="Hartmann K.A."/>
            <person name="Liu J.E."/>
            <person name="Manci A.M."/>
            <person name="Nielsen D.A."/>
            <person name="Solomon M.B."/>
            <person name="Breakwell D.P."/>
            <person name="Burnett S.H."/>
            <person name="Grose J.H."/>
        </authorList>
    </citation>
    <scope>NUCLEOTIDE SEQUENCE [LARGE SCALE GENOMIC DNA]</scope>
    <source>
        <strain evidence="1 2">16</strain>
    </source>
</reference>
<name>A0A0P6VWX2_9HYPH</name>
<protein>
    <submittedName>
        <fullName evidence="1">Uncharacterized protein</fullName>
    </submittedName>
</protein>
<comment type="caution">
    <text evidence="1">The sequence shown here is derived from an EMBL/GenBank/DDBJ whole genome shotgun (WGS) entry which is preliminary data.</text>
</comment>
<dbReference type="EMBL" id="LJYW01000001">
    <property type="protein sequence ID" value="KPL51365.1"/>
    <property type="molecule type" value="Genomic_DNA"/>
</dbReference>
<dbReference type="Proteomes" id="UP000048984">
    <property type="component" value="Unassembled WGS sequence"/>
</dbReference>
<evidence type="ECO:0000313" key="2">
    <source>
        <dbReference type="Proteomes" id="UP000048984"/>
    </source>
</evidence>
<evidence type="ECO:0000313" key="1">
    <source>
        <dbReference type="EMBL" id="KPL51365.1"/>
    </source>
</evidence>
<organism evidence="1 2">
    <name type="scientific">Prosthecodimorpha hirschii</name>
    <dbReference type="NCBI Taxonomy" id="665126"/>
    <lineage>
        <taxon>Bacteria</taxon>
        <taxon>Pseudomonadati</taxon>
        <taxon>Pseudomonadota</taxon>
        <taxon>Alphaproteobacteria</taxon>
        <taxon>Hyphomicrobiales</taxon>
        <taxon>Ancalomicrobiaceae</taxon>
        <taxon>Prosthecodimorpha</taxon>
    </lineage>
</organism>
<proteinExistence type="predicted"/>
<accession>A0A0P6VWX2</accession>
<keyword evidence="2" id="KW-1185">Reference proteome</keyword>
<reference evidence="1 2" key="2">
    <citation type="submission" date="2015-10" db="EMBL/GenBank/DDBJ databases">
        <title>Draft Genome Sequence of Prosthecomicrobium hirschii ATCC 27832.</title>
        <authorList>
            <person name="Daniel J."/>
            <person name="Givan S.A."/>
            <person name="Brun Y.V."/>
            <person name="Brown P.J."/>
        </authorList>
    </citation>
    <scope>NUCLEOTIDE SEQUENCE [LARGE SCALE GENOMIC DNA]</scope>
    <source>
        <strain evidence="1 2">16</strain>
    </source>
</reference>
<sequence>MSWWDSGCLVPTRAGMKLDRNDIEGLRATGIPQFMALADALEAGADEAALAELARSFGLIRSAWSWPDR</sequence>
<dbReference type="AlphaFoldDB" id="A0A0P6VWX2"/>
<gene>
    <name evidence="1" type="ORF">ABB55_03260</name>
</gene>